<dbReference type="Proteomes" id="UP001218188">
    <property type="component" value="Unassembled WGS sequence"/>
</dbReference>
<accession>A0AAD6ST06</accession>
<evidence type="ECO:0000313" key="3">
    <source>
        <dbReference type="Proteomes" id="UP001218188"/>
    </source>
</evidence>
<organism evidence="2 3">
    <name type="scientific">Mycena alexandri</name>
    <dbReference type="NCBI Taxonomy" id="1745969"/>
    <lineage>
        <taxon>Eukaryota</taxon>
        <taxon>Fungi</taxon>
        <taxon>Dikarya</taxon>
        <taxon>Basidiomycota</taxon>
        <taxon>Agaricomycotina</taxon>
        <taxon>Agaricomycetes</taxon>
        <taxon>Agaricomycetidae</taxon>
        <taxon>Agaricales</taxon>
        <taxon>Marasmiineae</taxon>
        <taxon>Mycenaceae</taxon>
        <taxon>Mycena</taxon>
    </lineage>
</organism>
<keyword evidence="3" id="KW-1185">Reference proteome</keyword>
<evidence type="ECO:0000313" key="2">
    <source>
        <dbReference type="EMBL" id="KAJ7032561.1"/>
    </source>
</evidence>
<evidence type="ECO:0000256" key="1">
    <source>
        <dbReference type="SAM" id="MobiDB-lite"/>
    </source>
</evidence>
<name>A0AAD6ST06_9AGAR</name>
<dbReference type="EMBL" id="JARJCM010000072">
    <property type="protein sequence ID" value="KAJ7032561.1"/>
    <property type="molecule type" value="Genomic_DNA"/>
</dbReference>
<feature type="region of interest" description="Disordered" evidence="1">
    <location>
        <begin position="76"/>
        <end position="95"/>
    </location>
</feature>
<comment type="caution">
    <text evidence="2">The sequence shown here is derived from an EMBL/GenBank/DDBJ whole genome shotgun (WGS) entry which is preliminary data.</text>
</comment>
<feature type="compositionally biased region" description="Low complexity" evidence="1">
    <location>
        <begin position="80"/>
        <end position="95"/>
    </location>
</feature>
<sequence length="153" mass="16138">MLSTSPSTTSLAPSRAERVRLMRSARKVQSILGEIPILTDLAAESSSSNGATTNLSTCAFGEPPSTARPILFIQLSSTGTSNPNPHHSPASPTTPLLANAQEDAARRRKMAKLSRTLGENIPPELVFSSGAPAIFRRPRRASSLSVFGLNASV</sequence>
<proteinExistence type="predicted"/>
<protein>
    <submittedName>
        <fullName evidence="2">Uncharacterized protein</fullName>
    </submittedName>
</protein>
<gene>
    <name evidence="2" type="ORF">C8F04DRAFT_1107224</name>
</gene>
<reference evidence="2" key="1">
    <citation type="submission" date="2023-03" db="EMBL/GenBank/DDBJ databases">
        <title>Massive genome expansion in bonnet fungi (Mycena s.s.) driven by repeated elements and novel gene families across ecological guilds.</title>
        <authorList>
            <consortium name="Lawrence Berkeley National Laboratory"/>
            <person name="Harder C.B."/>
            <person name="Miyauchi S."/>
            <person name="Viragh M."/>
            <person name="Kuo A."/>
            <person name="Thoen E."/>
            <person name="Andreopoulos B."/>
            <person name="Lu D."/>
            <person name="Skrede I."/>
            <person name="Drula E."/>
            <person name="Henrissat B."/>
            <person name="Morin E."/>
            <person name="Kohler A."/>
            <person name="Barry K."/>
            <person name="LaButti K."/>
            <person name="Morin E."/>
            <person name="Salamov A."/>
            <person name="Lipzen A."/>
            <person name="Mereny Z."/>
            <person name="Hegedus B."/>
            <person name="Baldrian P."/>
            <person name="Stursova M."/>
            <person name="Weitz H."/>
            <person name="Taylor A."/>
            <person name="Grigoriev I.V."/>
            <person name="Nagy L.G."/>
            <person name="Martin F."/>
            <person name="Kauserud H."/>
        </authorList>
    </citation>
    <scope>NUCLEOTIDE SEQUENCE</scope>
    <source>
        <strain evidence="2">CBHHK200</strain>
    </source>
</reference>
<dbReference type="AlphaFoldDB" id="A0AAD6ST06"/>